<accession>A0A426JKJ1</accession>
<evidence type="ECO:0000313" key="2">
    <source>
        <dbReference type="EMBL" id="RRO13706.1"/>
    </source>
</evidence>
<dbReference type="AlphaFoldDB" id="A0A426JKJ1"/>
<proteinExistence type="predicted"/>
<evidence type="ECO:0000256" key="1">
    <source>
        <dbReference type="SAM" id="SignalP"/>
    </source>
</evidence>
<keyword evidence="3" id="KW-1185">Reference proteome</keyword>
<dbReference type="EMBL" id="RSAA01000026">
    <property type="protein sequence ID" value="RRO13706.1"/>
    <property type="molecule type" value="Genomic_DNA"/>
</dbReference>
<protein>
    <submittedName>
        <fullName evidence="2">Uncharacterized protein</fullName>
    </submittedName>
</protein>
<dbReference type="OrthoDB" id="3695182at2"/>
<comment type="caution">
    <text evidence="2">The sequence shown here is derived from an EMBL/GenBank/DDBJ whole genome shotgun (WGS) entry which is preliminary data.</text>
</comment>
<organism evidence="2 3">
    <name type="scientific">Saccharopolyspora rhizosphaerae</name>
    <dbReference type="NCBI Taxonomy" id="2492662"/>
    <lineage>
        <taxon>Bacteria</taxon>
        <taxon>Bacillati</taxon>
        <taxon>Actinomycetota</taxon>
        <taxon>Actinomycetes</taxon>
        <taxon>Pseudonocardiales</taxon>
        <taxon>Pseudonocardiaceae</taxon>
        <taxon>Saccharopolyspora</taxon>
    </lineage>
</organism>
<feature type="chain" id="PRO_5019138263" evidence="1">
    <location>
        <begin position="29"/>
        <end position="137"/>
    </location>
</feature>
<name>A0A426JKJ1_9PSEU</name>
<dbReference type="RefSeq" id="WP_125092529.1">
    <property type="nucleotide sequence ID" value="NZ_RSAA01000026.1"/>
</dbReference>
<sequence length="137" mass="13633">MPGRTLTFVLAAVAVAVPAAATAATAGAAPAPAPVQVQLGEARCQDMSGAVEAVPMLATAFPDPAHTASVEYRITALPEAPRTAYAVKVNGETRGSGSVGGKGLVIGSTALPNGTRSTVEVTSGDRVLASRTYQPAC</sequence>
<reference evidence="2 3" key="1">
    <citation type="submission" date="2018-11" db="EMBL/GenBank/DDBJ databases">
        <title>Saccharopolyspora rhizosphaerae sp. nov., an actinomycete isolated from rhizosphere soil in Thailand.</title>
        <authorList>
            <person name="Intra B."/>
            <person name="Euanorasetr J."/>
            <person name="Take A."/>
            <person name="Inahashi Y."/>
            <person name="Mori M."/>
            <person name="Panbangred W."/>
            <person name="Matsumoto A."/>
        </authorList>
    </citation>
    <scope>NUCLEOTIDE SEQUENCE [LARGE SCALE GENOMIC DNA]</scope>
    <source>
        <strain evidence="2 3">H219</strain>
    </source>
</reference>
<gene>
    <name evidence="2" type="ORF">EIL87_22220</name>
</gene>
<dbReference type="Proteomes" id="UP000274515">
    <property type="component" value="Unassembled WGS sequence"/>
</dbReference>
<feature type="signal peptide" evidence="1">
    <location>
        <begin position="1"/>
        <end position="28"/>
    </location>
</feature>
<evidence type="ECO:0000313" key="3">
    <source>
        <dbReference type="Proteomes" id="UP000274515"/>
    </source>
</evidence>
<keyword evidence="1" id="KW-0732">Signal</keyword>